<protein>
    <submittedName>
        <fullName evidence="2">Uncharacterized protein</fullName>
    </submittedName>
</protein>
<reference evidence="2" key="2">
    <citation type="submission" date="2017-04" db="EMBL/GenBank/DDBJ databases">
        <title>Complete Genome Sequences of Twelve Strains of a Stable Defined Moderately Diverse Mouse Microbiota 2 (sDMDMm2).</title>
        <authorList>
            <person name="Uchimura Y."/>
            <person name="Wyss M."/>
            <person name="Brugiroux S."/>
            <person name="Limenitakis J.P."/>
            <person name="Stecher B."/>
            <person name="McCoy K.D."/>
            <person name="Macpherson A.J."/>
        </authorList>
    </citation>
    <scope>NUCLEOTIDE SEQUENCE</scope>
    <source>
        <strain evidence="2">I48</strain>
    </source>
</reference>
<dbReference type="EMBL" id="CP015401">
    <property type="protein sequence ID" value="ANU58194.1"/>
    <property type="molecule type" value="Genomic_DNA"/>
</dbReference>
<evidence type="ECO:0000313" key="4">
    <source>
        <dbReference type="Proteomes" id="UP000092631"/>
    </source>
</evidence>
<name>A0A1C7GWW6_9BACE</name>
<dbReference type="KEGG" id="bcae:A4V03_03810"/>
<evidence type="ECO:0000313" key="1">
    <source>
        <dbReference type="EMBL" id="ANU56811.1"/>
    </source>
</evidence>
<dbReference type="Proteomes" id="UP000092631">
    <property type="component" value="Chromosome"/>
</dbReference>
<dbReference type="RefSeq" id="WP_065538035.1">
    <property type="nucleotide sequence ID" value="NZ_CP015401.2"/>
</dbReference>
<keyword evidence="4" id="KW-1185">Reference proteome</keyword>
<gene>
    <name evidence="1" type="ORF">A4V03_03810</name>
    <name evidence="2" type="ORF">A4V03_03820</name>
    <name evidence="3" type="ORF">A4V03_11975</name>
</gene>
<dbReference type="KEGG" id="bcae:A4V03_03820"/>
<proteinExistence type="predicted"/>
<evidence type="ECO:0000313" key="3">
    <source>
        <dbReference type="EMBL" id="ANU58194.1"/>
    </source>
</evidence>
<evidence type="ECO:0000313" key="2">
    <source>
        <dbReference type="EMBL" id="ANU56813.1"/>
    </source>
</evidence>
<reference evidence="4" key="1">
    <citation type="submission" date="2016-04" db="EMBL/GenBank/DDBJ databases">
        <title>Complete Genome Sequences of Twelve Strains of a Stable Defined Moderately Diverse Mouse Microbiota 2 (sDMDMm2).</title>
        <authorList>
            <person name="Uchimura Y."/>
            <person name="Wyss M."/>
            <person name="Brugiroux S."/>
            <person name="Limenitakis J.P."/>
            <person name="Stecher B."/>
            <person name="McCoy K.D."/>
            <person name="Macpherson A.J."/>
        </authorList>
    </citation>
    <scope>NUCLEOTIDE SEQUENCE [LARGE SCALE GENOMIC DNA]</scope>
    <source>
        <strain evidence="1 4">I48</strain>
    </source>
</reference>
<dbReference type="AlphaFoldDB" id="A0A1C7GWW6"/>
<dbReference type="EMBL" id="CP015401">
    <property type="protein sequence ID" value="ANU56811.1"/>
    <property type="molecule type" value="Genomic_DNA"/>
</dbReference>
<dbReference type="KEGG" id="bcae:A4V03_11975"/>
<organism evidence="2 4">
    <name type="scientific">Bacteroides caecimuris</name>
    <dbReference type="NCBI Taxonomy" id="1796613"/>
    <lineage>
        <taxon>Bacteria</taxon>
        <taxon>Pseudomonadati</taxon>
        <taxon>Bacteroidota</taxon>
        <taxon>Bacteroidia</taxon>
        <taxon>Bacteroidales</taxon>
        <taxon>Bacteroidaceae</taxon>
        <taxon>Bacteroides</taxon>
    </lineage>
</organism>
<dbReference type="EMBL" id="CP015401">
    <property type="protein sequence ID" value="ANU56813.1"/>
    <property type="molecule type" value="Genomic_DNA"/>
</dbReference>
<sequence length="80" mass="9619">MKLLSKEMFASEIRQYVHHDNYDAIEIAQYAFLCYSDYIITDEKLKEVVYEIMMMDADSCMEMDRIELVNYIENMLCIKI</sequence>
<accession>A0A1C7GWW6</accession>
<dbReference type="GeneID" id="82187862"/>